<dbReference type="PANTHER" id="PTHR33018">
    <property type="entry name" value="OS10G0338966 PROTEIN-RELATED"/>
    <property type="match status" value="1"/>
</dbReference>
<protein>
    <recommendedName>
        <fullName evidence="4">Transposase, Ptta/En/Spm, plant</fullName>
    </recommendedName>
</protein>
<proteinExistence type="predicted"/>
<dbReference type="Proteomes" id="UP001140949">
    <property type="component" value="Unassembled WGS sequence"/>
</dbReference>
<dbReference type="InterPro" id="IPR004252">
    <property type="entry name" value="Probable_transposase_24"/>
</dbReference>
<reference evidence="2" key="2">
    <citation type="submission" date="2023-04" db="EMBL/GenBank/DDBJ databases">
        <authorList>
            <person name="Bruccoleri R.E."/>
            <person name="Oakeley E.J."/>
            <person name="Faust A.-M."/>
            <person name="Dessus-Babus S."/>
            <person name="Altorfer M."/>
            <person name="Burckhardt D."/>
            <person name="Oertli M."/>
            <person name="Naumann U."/>
            <person name="Petersen F."/>
            <person name="Wong J."/>
        </authorList>
    </citation>
    <scope>NUCLEOTIDE SEQUENCE</scope>
    <source>
        <strain evidence="2">GSM-AAB239-AS_SAM_17_03QT</strain>
        <tissue evidence="2">Leaf</tissue>
    </source>
</reference>
<organism evidence="2 3">
    <name type="scientific">Iris pallida</name>
    <name type="common">Sweet iris</name>
    <dbReference type="NCBI Taxonomy" id="29817"/>
    <lineage>
        <taxon>Eukaryota</taxon>
        <taxon>Viridiplantae</taxon>
        <taxon>Streptophyta</taxon>
        <taxon>Embryophyta</taxon>
        <taxon>Tracheophyta</taxon>
        <taxon>Spermatophyta</taxon>
        <taxon>Magnoliopsida</taxon>
        <taxon>Liliopsida</taxon>
        <taxon>Asparagales</taxon>
        <taxon>Iridaceae</taxon>
        <taxon>Iridoideae</taxon>
        <taxon>Irideae</taxon>
        <taxon>Iris</taxon>
    </lineage>
</organism>
<dbReference type="AlphaFoldDB" id="A0AAX6GUX1"/>
<name>A0AAX6GUX1_IRIPA</name>
<feature type="region of interest" description="Disordered" evidence="1">
    <location>
        <begin position="13"/>
        <end position="37"/>
    </location>
</feature>
<dbReference type="PANTHER" id="PTHR33018:SF34">
    <property type="entry name" value="OS02G0472350 PROTEIN"/>
    <property type="match status" value="1"/>
</dbReference>
<gene>
    <name evidence="2" type="ORF">M6B38_345690</name>
</gene>
<reference evidence="2" key="1">
    <citation type="journal article" date="2023" name="GigaByte">
        <title>Genome assembly of the bearded iris, Iris pallida Lam.</title>
        <authorList>
            <person name="Bruccoleri R.E."/>
            <person name="Oakeley E.J."/>
            <person name="Faust A.M.E."/>
            <person name="Altorfer M."/>
            <person name="Dessus-Babus S."/>
            <person name="Burckhardt D."/>
            <person name="Oertli M."/>
            <person name="Naumann U."/>
            <person name="Petersen F."/>
            <person name="Wong J."/>
        </authorList>
    </citation>
    <scope>NUCLEOTIDE SEQUENCE</scope>
    <source>
        <strain evidence="2">GSM-AAB239-AS_SAM_17_03QT</strain>
    </source>
</reference>
<evidence type="ECO:0000313" key="3">
    <source>
        <dbReference type="Proteomes" id="UP001140949"/>
    </source>
</evidence>
<comment type="caution">
    <text evidence="2">The sequence shown here is derived from an EMBL/GenBank/DDBJ whole genome shotgun (WGS) entry which is preliminary data.</text>
</comment>
<sequence>MYILIAHYEMSSNPSSASASAGTKTTQESDVPPPPNGKKYSIVVDFEGAKGRDAAKWSSRCGALIRAQIPIGYEDWRKVDDFYKDNLWNELMKEFEMNVDPKIARTILEKKFPQYLRTMKSTIRARYLYINGQPIPKRVALDNSPDDIEKIWWKKFVDIEYSDKKKEQCKKNAENKAKNPITHTLGRKPYSRVYEEMAKENPTEKLSRVGAWKRAHMKRKTGEVLPCAAEKYAQIEAAEERQKIQASLNGSDGIASLEDFESDPIAEVFGSEKKKSYCRAISSTSSVRQVKMTQATKAISGQRDIEDLRQWKMELQNQVTDAMNRFNSMTSAFMSMHQNMLQNMNMQHNQFGGNGTPRAEAASNTEHTPVDPKNFNTGSGGHGDNIASPVLPTNNGGPSSKEKKYVILLSKDLEEVAKGYLASHKTYHQRKVVQDGENIVWVTEVIDPEAPIFDGPQDGNYKLCDIVDGGFVIWPKYRLRNL</sequence>
<evidence type="ECO:0008006" key="4">
    <source>
        <dbReference type="Google" id="ProtNLM"/>
    </source>
</evidence>
<evidence type="ECO:0000313" key="2">
    <source>
        <dbReference type="EMBL" id="KAJ6832127.1"/>
    </source>
</evidence>
<accession>A0AAX6GUX1</accession>
<evidence type="ECO:0000256" key="1">
    <source>
        <dbReference type="SAM" id="MobiDB-lite"/>
    </source>
</evidence>
<dbReference type="Pfam" id="PF03004">
    <property type="entry name" value="Transposase_24"/>
    <property type="match status" value="1"/>
</dbReference>
<dbReference type="EMBL" id="JANAVB010016197">
    <property type="protein sequence ID" value="KAJ6832127.1"/>
    <property type="molecule type" value="Genomic_DNA"/>
</dbReference>
<keyword evidence="3" id="KW-1185">Reference proteome</keyword>
<feature type="region of interest" description="Disordered" evidence="1">
    <location>
        <begin position="348"/>
        <end position="382"/>
    </location>
</feature>